<sequence>MKLHLHAVLAVLIAALSFGVYHYHDAYSETSSTLKLANATISDMQTRQRDVAALDAKYTKELADAKKIISDLHRDVAAGRKRLLISATCSNNPTTPGVANAGTARITPYAERDYFRLRAGIETITKQLTGLQQYVREQCLK</sequence>
<dbReference type="HAMAP" id="MF_04137">
    <property type="entry name" value="I_SPANIN_LAMBDA"/>
    <property type="match status" value="1"/>
</dbReference>
<dbReference type="Proteomes" id="UP000825886">
    <property type="component" value="Chromosome"/>
</dbReference>
<protein>
    <submittedName>
        <fullName evidence="1">Lysis protein</fullName>
    </submittedName>
</protein>
<evidence type="ECO:0000313" key="1">
    <source>
        <dbReference type="EMBL" id="QZN97341.1"/>
    </source>
</evidence>
<dbReference type="EMBL" id="CP081864">
    <property type="protein sequence ID" value="QZN97341.1"/>
    <property type="molecule type" value="Genomic_DNA"/>
</dbReference>
<proteinExistence type="inferred from homology"/>
<name>A0ABX9ATL2_9ENTR</name>
<gene>
    <name evidence="1" type="ORF">K6K13_08360</name>
</gene>
<reference evidence="1 2" key="1">
    <citation type="submission" date="2021-08" db="EMBL/GenBank/DDBJ databases">
        <title>Culture and genomic analysis of Symbiopectobacterium purcellii sp. nov. gen. nov., isolated from the leafhopper Empoasca decipiens.</title>
        <authorList>
            <person name="Nadal-Jimenez P."/>
            <person name="Siozios S."/>
            <person name="Halliday N."/>
            <person name="Camara M."/>
            <person name="Hurst G.D.D."/>
        </authorList>
    </citation>
    <scope>NUCLEOTIDE SEQUENCE [LARGE SCALE GENOMIC DNA]</scope>
    <source>
        <strain evidence="1 2">SyEd1</strain>
    </source>
</reference>
<dbReference type="InterPro" id="IPR004929">
    <property type="entry name" value="I-spanin"/>
</dbReference>
<dbReference type="RefSeq" id="WP_222160382.1">
    <property type="nucleotide sequence ID" value="NZ_CP081864.1"/>
</dbReference>
<evidence type="ECO:0000313" key="2">
    <source>
        <dbReference type="Proteomes" id="UP000825886"/>
    </source>
</evidence>
<keyword evidence="2" id="KW-1185">Reference proteome</keyword>
<dbReference type="Pfam" id="PF03245">
    <property type="entry name" value="Phage_lysis"/>
    <property type="match status" value="1"/>
</dbReference>
<organism evidence="1 2">
    <name type="scientific">Symbiopectobacterium purcellii</name>
    <dbReference type="NCBI Taxonomy" id="2871826"/>
    <lineage>
        <taxon>Bacteria</taxon>
        <taxon>Pseudomonadati</taxon>
        <taxon>Pseudomonadota</taxon>
        <taxon>Gammaproteobacteria</taxon>
        <taxon>Enterobacterales</taxon>
        <taxon>Enterobacteriaceae</taxon>
    </lineage>
</organism>
<accession>A0ABX9ATL2</accession>